<gene>
    <name evidence="2" type="ORF">DES36_10351</name>
</gene>
<evidence type="ECO:0000313" key="3">
    <source>
        <dbReference type="Proteomes" id="UP000253490"/>
    </source>
</evidence>
<sequence length="116" mass="12921">MIAKIYNEYGCINISESVIATIAGMAAMECYGLVGMASKRTTDGFVELLKKENLRKGVKITQADNKLIIDLYVIIEYGVKISVVAENIIDKVKYYVEKQTGIKIDKINVIVESVRV</sequence>
<dbReference type="RefSeq" id="WP_113919725.1">
    <property type="nucleotide sequence ID" value="NZ_QNRX01000003.1"/>
</dbReference>
<dbReference type="OrthoDB" id="9791482at2"/>
<evidence type="ECO:0000256" key="1">
    <source>
        <dbReference type="ARBA" id="ARBA00005721"/>
    </source>
</evidence>
<dbReference type="EMBL" id="QNRX01000003">
    <property type="protein sequence ID" value="RBP68290.1"/>
    <property type="molecule type" value="Genomic_DNA"/>
</dbReference>
<protein>
    <submittedName>
        <fullName evidence="2">Putative alkaline shock family protein YloU</fullName>
    </submittedName>
</protein>
<dbReference type="PANTHER" id="PTHR34297">
    <property type="entry name" value="HYPOTHETICAL CYTOSOLIC PROTEIN-RELATED"/>
    <property type="match status" value="1"/>
</dbReference>
<dbReference type="AlphaFoldDB" id="A0A366IC42"/>
<dbReference type="PANTHER" id="PTHR34297:SF2">
    <property type="entry name" value="ASP23_GLS24 FAMILY ENVELOPE STRESS RESPONSE PROTEIN"/>
    <property type="match status" value="1"/>
</dbReference>
<organism evidence="2 3">
    <name type="scientific">Alkalibaculum bacchi</name>
    <dbReference type="NCBI Taxonomy" id="645887"/>
    <lineage>
        <taxon>Bacteria</taxon>
        <taxon>Bacillati</taxon>
        <taxon>Bacillota</taxon>
        <taxon>Clostridia</taxon>
        <taxon>Eubacteriales</taxon>
        <taxon>Eubacteriaceae</taxon>
        <taxon>Alkalibaculum</taxon>
    </lineage>
</organism>
<comment type="caution">
    <text evidence="2">The sequence shown here is derived from an EMBL/GenBank/DDBJ whole genome shotgun (WGS) entry which is preliminary data.</text>
</comment>
<accession>A0A366IC42</accession>
<evidence type="ECO:0000313" key="2">
    <source>
        <dbReference type="EMBL" id="RBP68290.1"/>
    </source>
</evidence>
<dbReference type="Proteomes" id="UP000253490">
    <property type="component" value="Unassembled WGS sequence"/>
</dbReference>
<dbReference type="Pfam" id="PF03780">
    <property type="entry name" value="Asp23"/>
    <property type="match status" value="1"/>
</dbReference>
<proteinExistence type="inferred from homology"/>
<comment type="similarity">
    <text evidence="1">Belongs to the asp23 family.</text>
</comment>
<reference evidence="2 3" key="1">
    <citation type="submission" date="2018-06" db="EMBL/GenBank/DDBJ databases">
        <title>Genomic Encyclopedia of Type Strains, Phase IV (KMG-IV): sequencing the most valuable type-strain genomes for metagenomic binning, comparative biology and taxonomic classification.</title>
        <authorList>
            <person name="Goeker M."/>
        </authorList>
    </citation>
    <scope>NUCLEOTIDE SEQUENCE [LARGE SCALE GENOMIC DNA]</scope>
    <source>
        <strain evidence="2 3">DSM 22112</strain>
    </source>
</reference>
<keyword evidence="3" id="KW-1185">Reference proteome</keyword>
<dbReference type="InterPro" id="IPR005531">
    <property type="entry name" value="Asp23"/>
</dbReference>
<name>A0A366IC42_9FIRM</name>